<dbReference type="RefSeq" id="WP_238896647.1">
    <property type="nucleotide sequence ID" value="NZ_JAKOGG010000007.1"/>
</dbReference>
<keyword evidence="2 8" id="KW-0813">Transport</keyword>
<dbReference type="InterPro" id="IPR010104">
    <property type="entry name" value="TonB_rcpt_bac"/>
</dbReference>
<comment type="subcellular location">
    <subcellularLocation>
        <location evidence="1 8">Cell outer membrane</location>
        <topology evidence="1 8">Multi-pass membrane protein</topology>
    </subcellularLocation>
</comment>
<keyword evidence="13" id="KW-0675">Receptor</keyword>
<keyword evidence="10" id="KW-0732">Signal</keyword>
<keyword evidence="7 8" id="KW-0998">Cell outer membrane</keyword>
<evidence type="ECO:0000256" key="8">
    <source>
        <dbReference type="PROSITE-ProRule" id="PRU01360"/>
    </source>
</evidence>
<sequence>MFKQTYLASAVFMALTSHALYAADAEVADEPTKTAAEQQTTQQKAAEDENMEVIQVVGIRSSLNKSVNLKRQNVQVVDAIVAEDVGKFPDNNVVEALQRVTGVQVTDRASGEVNTVSIRGLTDVTTTVNGRQIFTSTGREVAIADVPAALLGSVEVFKTRSSSQVGSGIAGQIDIRTHRPFDFDGSKVSFAAKGVYSDQPDKTDPAFSGLISNRWDTGIGEIGALLNVSYIRTNYNDQSVAPGASLPYSAETGVEIDDDYWTRGLAHGLDTTYGATTNDGTGVPYLLMRDAVFQNTNSGERERPALNLSLQWAPNDTSEYLFEAFYNGYRNDNANAMLFSNVNSPANWDQVVADGIELYDGTNVVKSRTSYDVGGFSSADHSHNETDSYVFALGGKWELGDVTLKSELVYQTSTYKSQFFAMRGVANNDSRKFYGVDIDYNDSHGGVPGWSYLDAPSTAIDESDITQLALWKTAELYDSGAKDEGDSIAWTFDGDYYLDWGIFTKMKFGGRYEDRGAKHSLYDGGSMVNYTPYTDLDPDMFTTVSGFFEGRGDVPTDWVLPSGNYLSSHRSEIEAMYSADPELLAMYKNFDITEKSYALYIQSDFETDLFGKRLDGQIGFRYEHSKADMNFWERKKFDPEPAEGPKYYLDPSSGDNSSSKLMPSLMVRYWLTDDLVARLAYSETIRRPAFGDFSTAIGYTEDLTELGFGQASSGNPNLKPTTSKNYDFSLEYYFGTGSSVYGTYFRRDIDGFVFSSSRMISREVDGETRNYILSQPANTSNGKLTGYEVGTIYFPENLPSFLDGLGTQLSATFLDSEQDIPEFDTNSGDQIGTTTRELFGVSKSSYSAVLIYDRDVFSTRLSYTWRDKFLNSYDAGSFAMPRGIYRKPEQSLDFQMSYNVTDDFVVTFDATNILDDIYQEYYEDSTLFNRTNNIYTRTYSLGVRYSF</sequence>
<evidence type="ECO:0000259" key="12">
    <source>
        <dbReference type="Pfam" id="PF07715"/>
    </source>
</evidence>
<dbReference type="CDD" id="cd01347">
    <property type="entry name" value="ligand_gated_channel"/>
    <property type="match status" value="1"/>
</dbReference>
<keyword evidence="4 8" id="KW-0812">Transmembrane</keyword>
<dbReference type="Pfam" id="PF07715">
    <property type="entry name" value="Plug"/>
    <property type="match status" value="1"/>
</dbReference>
<evidence type="ECO:0000256" key="10">
    <source>
        <dbReference type="SAM" id="SignalP"/>
    </source>
</evidence>
<feature type="domain" description="TonB-dependent receptor plug" evidence="12">
    <location>
        <begin position="71"/>
        <end position="171"/>
    </location>
</feature>
<evidence type="ECO:0000259" key="11">
    <source>
        <dbReference type="Pfam" id="PF00593"/>
    </source>
</evidence>
<dbReference type="PANTHER" id="PTHR40980">
    <property type="entry name" value="PLUG DOMAIN-CONTAINING PROTEIN"/>
    <property type="match status" value="1"/>
</dbReference>
<dbReference type="Pfam" id="PF00593">
    <property type="entry name" value="TonB_dep_Rec_b-barrel"/>
    <property type="match status" value="1"/>
</dbReference>
<evidence type="ECO:0000256" key="6">
    <source>
        <dbReference type="ARBA" id="ARBA00023136"/>
    </source>
</evidence>
<evidence type="ECO:0000256" key="3">
    <source>
        <dbReference type="ARBA" id="ARBA00022452"/>
    </source>
</evidence>
<dbReference type="NCBIfam" id="TIGR01782">
    <property type="entry name" value="TonB-Xanth-Caul"/>
    <property type="match status" value="1"/>
</dbReference>
<dbReference type="PROSITE" id="PS52016">
    <property type="entry name" value="TONB_DEPENDENT_REC_3"/>
    <property type="match status" value="1"/>
</dbReference>
<dbReference type="Gene3D" id="2.170.130.10">
    <property type="entry name" value="TonB-dependent receptor, plug domain"/>
    <property type="match status" value="1"/>
</dbReference>
<evidence type="ECO:0000313" key="13">
    <source>
        <dbReference type="EMBL" id="MCS4557170.1"/>
    </source>
</evidence>
<evidence type="ECO:0000256" key="1">
    <source>
        <dbReference type="ARBA" id="ARBA00004571"/>
    </source>
</evidence>
<evidence type="ECO:0000313" key="14">
    <source>
        <dbReference type="Proteomes" id="UP001201549"/>
    </source>
</evidence>
<feature type="domain" description="TonB-dependent receptor-like beta-barrel" evidence="11">
    <location>
        <begin position="443"/>
        <end position="913"/>
    </location>
</feature>
<evidence type="ECO:0000256" key="9">
    <source>
        <dbReference type="RuleBase" id="RU003357"/>
    </source>
</evidence>
<keyword evidence="3 8" id="KW-1134">Transmembrane beta strand</keyword>
<reference evidence="14" key="2">
    <citation type="submission" date="2023-07" db="EMBL/GenBank/DDBJ databases">
        <title>Shewanella mangrovi sp. nov., an acetaldehyde- degrading bacterium isolated from mangrove sediment.</title>
        <authorList>
            <person name="Liu Y."/>
        </authorList>
    </citation>
    <scope>NUCLEOTIDE SEQUENCE [LARGE SCALE GENOMIC DNA]</scope>
    <source>
        <strain evidence="14">C32</strain>
    </source>
</reference>
<evidence type="ECO:0000256" key="5">
    <source>
        <dbReference type="ARBA" id="ARBA00023077"/>
    </source>
</evidence>
<gene>
    <name evidence="13" type="ORF">L9G74_12020</name>
</gene>
<keyword evidence="14" id="KW-1185">Reference proteome</keyword>
<name>A0ABT2FLG2_9GAMM</name>
<evidence type="ECO:0000256" key="2">
    <source>
        <dbReference type="ARBA" id="ARBA00022448"/>
    </source>
</evidence>
<dbReference type="Proteomes" id="UP001201549">
    <property type="component" value="Unassembled WGS sequence"/>
</dbReference>
<dbReference type="InterPro" id="IPR012910">
    <property type="entry name" value="Plug_dom"/>
</dbReference>
<proteinExistence type="inferred from homology"/>
<dbReference type="SUPFAM" id="SSF56935">
    <property type="entry name" value="Porins"/>
    <property type="match status" value="1"/>
</dbReference>
<keyword evidence="5 9" id="KW-0798">TonB box</keyword>
<dbReference type="InterPro" id="IPR037066">
    <property type="entry name" value="Plug_dom_sf"/>
</dbReference>
<keyword evidence="6 8" id="KW-0472">Membrane</keyword>
<evidence type="ECO:0000256" key="4">
    <source>
        <dbReference type="ARBA" id="ARBA00022692"/>
    </source>
</evidence>
<accession>A0ABT2FLG2</accession>
<dbReference type="InterPro" id="IPR039426">
    <property type="entry name" value="TonB-dep_rcpt-like"/>
</dbReference>
<evidence type="ECO:0000256" key="7">
    <source>
        <dbReference type="ARBA" id="ARBA00023237"/>
    </source>
</evidence>
<feature type="chain" id="PRO_5046939955" evidence="10">
    <location>
        <begin position="23"/>
        <end position="947"/>
    </location>
</feature>
<protein>
    <submittedName>
        <fullName evidence="13">TonB-dependent receptor</fullName>
    </submittedName>
</protein>
<comment type="caution">
    <text evidence="13">The sequence shown here is derived from an EMBL/GenBank/DDBJ whole genome shotgun (WGS) entry which is preliminary data.</text>
</comment>
<dbReference type="PANTHER" id="PTHR40980:SF3">
    <property type="entry name" value="TONB-DEPENDENT RECEPTOR-LIKE BETA-BARREL DOMAIN-CONTAINING PROTEIN"/>
    <property type="match status" value="1"/>
</dbReference>
<organism evidence="13 14">
    <name type="scientific">Shewanella electrica</name>
    <dbReference type="NCBI Taxonomy" id="515560"/>
    <lineage>
        <taxon>Bacteria</taxon>
        <taxon>Pseudomonadati</taxon>
        <taxon>Pseudomonadota</taxon>
        <taxon>Gammaproteobacteria</taxon>
        <taxon>Alteromonadales</taxon>
        <taxon>Shewanellaceae</taxon>
        <taxon>Shewanella</taxon>
    </lineage>
</organism>
<feature type="signal peptide" evidence="10">
    <location>
        <begin position="1"/>
        <end position="22"/>
    </location>
</feature>
<dbReference type="InterPro" id="IPR036942">
    <property type="entry name" value="Beta-barrel_TonB_sf"/>
</dbReference>
<comment type="similarity">
    <text evidence="8 9">Belongs to the TonB-dependent receptor family.</text>
</comment>
<reference evidence="13 14" key="1">
    <citation type="submission" date="2022-02" db="EMBL/GenBank/DDBJ databases">
        <authorList>
            <person name="Zhuang L."/>
        </authorList>
    </citation>
    <scope>NUCLEOTIDE SEQUENCE [LARGE SCALE GENOMIC DNA]</scope>
    <source>
        <strain evidence="13 14">C32</strain>
    </source>
</reference>
<dbReference type="Gene3D" id="2.40.170.20">
    <property type="entry name" value="TonB-dependent receptor, beta-barrel domain"/>
    <property type="match status" value="1"/>
</dbReference>
<dbReference type="InterPro" id="IPR000531">
    <property type="entry name" value="Beta-barrel_TonB"/>
</dbReference>
<dbReference type="EMBL" id="JAKOGG010000007">
    <property type="protein sequence ID" value="MCS4557170.1"/>
    <property type="molecule type" value="Genomic_DNA"/>
</dbReference>